<name>A0A365HAU1_9ACTN</name>
<dbReference type="OrthoDB" id="1273722at2"/>
<accession>A0A365HAU1</accession>
<dbReference type="Proteomes" id="UP000251891">
    <property type="component" value="Unassembled WGS sequence"/>
</dbReference>
<feature type="domain" description="Lantibiotic dehydratase N-terminal" evidence="1">
    <location>
        <begin position="31"/>
        <end position="633"/>
    </location>
</feature>
<gene>
    <name evidence="3" type="ORF">DPM19_04780</name>
</gene>
<reference evidence="3 4" key="1">
    <citation type="submission" date="2018-06" db="EMBL/GenBank/DDBJ databases">
        <title>Actinomadura craniellae sp. nov. isolated from marine sponge Craniella sp.</title>
        <authorList>
            <person name="Li L."/>
            <person name="Xu Q.H."/>
            <person name="Lin H.W."/>
            <person name="Lu Y.H."/>
        </authorList>
    </citation>
    <scope>NUCLEOTIDE SEQUENCE [LARGE SCALE GENOMIC DNA]</scope>
    <source>
        <strain evidence="3 4">LHW63021</strain>
    </source>
</reference>
<dbReference type="RefSeq" id="WP_111863556.1">
    <property type="nucleotide sequence ID" value="NZ_QLYX01000002.1"/>
</dbReference>
<dbReference type="Pfam" id="PF14028">
    <property type="entry name" value="Lant_dehydr_C"/>
    <property type="match status" value="1"/>
</dbReference>
<sequence length="940" mass="102687">MARPIFTARPRALARIPLLPEPGRDCVGPAHPLLDEAITLASSSAREAAEHGEVGRLTWRAYRIRAQTRTTPHGVFAGVTKASFAATANLRMGADHETVTYPDPGWLNKLVNEVINGPDGMSEATVTTSNLIIMRGDRYEIEPAIDDGAARTTSIRATEVTRFVLETCRGGSRVTTVLTELAARWPAGPAQRLLRELLDRGFLLHDLIPDDPRADPLGHLLHRLPPDSPHRRRLERLRELLTEADRHRPGTPERLTFLTDALANARDLLPADRTLRVDTAADATVTLPARIAHVAAETASVLWRIGWGTDPLDGYHQRFLSRYGTARAVPLLELLDPVVGLGPVEETEAIGAGADDPARSAALARLMTDAAAQGRTEIVLDEAAVDRLTNHRPASAPRTAEIYLRLLAEPTAACSFQVAVSGGSQDAGSTSGRFSPLLGVVPAPPESEAVAGAVDAELVVRPRLTSLASVATQTGVAPFRIPVGVPPRPGDLDVAALTVFSDGHRLIVWSQVLDRPVRPVLYSRIALPLLPAAAQFLVMAGHSGERPWHCWSWGDLSAPFTPAVRYRGAWLTTARWTLPRHLISAATSAEQWERALASWRATVVPHLPDVVVTDDSDRQLALDLDRADDRGLLRRYVRRGLAAVTAPPGMARSGAVIPGPDGDHLLELVVSLDRTGPQNSHPGRPAPPVRRARDGLYLPGGPWLSLAIQAPAACHEPILASLSRWIQDTPTDWDRWFWLRYHDSRRGEHLRIRFHGDPARLYGALLPSLSLWAADQQEQRLTSGFCIEPYEQETERYGGPAAVTAAERFFDADSRLVLHLLSTTRRYEQHLAAAANAAAEIALRVGGGTVFLHRRLDRADHRRMNALRHQVRRTAPVFGDRWEAALDAYAAALSQPDETIASDLIHMHCNRLTPSDESLVRASAADLIAYRAHLTEGSSR</sequence>
<evidence type="ECO:0000259" key="2">
    <source>
        <dbReference type="Pfam" id="PF14028"/>
    </source>
</evidence>
<dbReference type="InterPro" id="IPR023809">
    <property type="entry name" value="Thiopep_bacteriocin_synth_dom"/>
</dbReference>
<evidence type="ECO:0000313" key="3">
    <source>
        <dbReference type="EMBL" id="RAY16217.1"/>
    </source>
</evidence>
<feature type="domain" description="Thiopeptide-type bacteriocin biosynthesis" evidence="2">
    <location>
        <begin position="703"/>
        <end position="919"/>
    </location>
</feature>
<dbReference type="NCBIfam" id="TIGR03891">
    <property type="entry name" value="thiopep_ocin"/>
    <property type="match status" value="1"/>
</dbReference>
<evidence type="ECO:0000259" key="1">
    <source>
        <dbReference type="Pfam" id="PF04738"/>
    </source>
</evidence>
<comment type="caution">
    <text evidence="3">The sequence shown here is derived from an EMBL/GenBank/DDBJ whole genome shotgun (WGS) entry which is preliminary data.</text>
</comment>
<keyword evidence="4" id="KW-1185">Reference proteome</keyword>
<proteinExistence type="predicted"/>
<dbReference type="InterPro" id="IPR006827">
    <property type="entry name" value="Lant_deHydtase_N"/>
</dbReference>
<protein>
    <submittedName>
        <fullName evidence="3">Lantibiotic dehydratase</fullName>
    </submittedName>
</protein>
<dbReference type="EMBL" id="QLYX01000002">
    <property type="protein sequence ID" value="RAY16217.1"/>
    <property type="molecule type" value="Genomic_DNA"/>
</dbReference>
<dbReference type="AlphaFoldDB" id="A0A365HAU1"/>
<organism evidence="3 4">
    <name type="scientific">Actinomadura craniellae</name>
    <dbReference type="NCBI Taxonomy" id="2231787"/>
    <lineage>
        <taxon>Bacteria</taxon>
        <taxon>Bacillati</taxon>
        <taxon>Actinomycetota</taxon>
        <taxon>Actinomycetes</taxon>
        <taxon>Streptosporangiales</taxon>
        <taxon>Thermomonosporaceae</taxon>
        <taxon>Actinomadura</taxon>
    </lineage>
</organism>
<evidence type="ECO:0000313" key="4">
    <source>
        <dbReference type="Proteomes" id="UP000251891"/>
    </source>
</evidence>
<dbReference type="Pfam" id="PF04738">
    <property type="entry name" value="Lant_dehydr_N"/>
    <property type="match status" value="1"/>
</dbReference>